<evidence type="ECO:0000313" key="2">
    <source>
        <dbReference type="Proteomes" id="UP000295832"/>
    </source>
</evidence>
<dbReference type="AlphaFoldDB" id="A0A4V3GX65"/>
<gene>
    <name evidence="1" type="ORF">C7959_1361</name>
</gene>
<accession>A0A4V3GX65</accession>
<keyword evidence="2" id="KW-1185">Reference proteome</keyword>
<proteinExistence type="predicted"/>
<organism evidence="1 2">
    <name type="scientific">Orenia marismortui</name>
    <dbReference type="NCBI Taxonomy" id="46469"/>
    <lineage>
        <taxon>Bacteria</taxon>
        <taxon>Bacillati</taxon>
        <taxon>Bacillota</taxon>
        <taxon>Clostridia</taxon>
        <taxon>Halanaerobiales</taxon>
        <taxon>Halobacteroidaceae</taxon>
        <taxon>Orenia</taxon>
    </lineage>
</organism>
<reference evidence="1 2" key="1">
    <citation type="submission" date="2019-03" db="EMBL/GenBank/DDBJ databases">
        <title>Subsurface microbial communities from deep shales in Ohio and West Virginia, USA.</title>
        <authorList>
            <person name="Wrighton K."/>
        </authorList>
    </citation>
    <scope>NUCLEOTIDE SEQUENCE [LARGE SCALE GENOMIC DNA]</scope>
    <source>
        <strain evidence="1 2">MSL 6dP</strain>
    </source>
</reference>
<dbReference type="EMBL" id="SOEG01000036">
    <property type="protein sequence ID" value="TDX46769.1"/>
    <property type="molecule type" value="Genomic_DNA"/>
</dbReference>
<comment type="caution">
    <text evidence="1">The sequence shown here is derived from an EMBL/GenBank/DDBJ whole genome shotgun (WGS) entry which is preliminary data.</text>
</comment>
<sequence>MKNYNKILIIILSILIIMALTSCSQEKRSNNQLNIDKKALLTQLNLGEQTEIIESKAVDVTGDGNKDNVILLGAKSDDSKSSFRDNLLIIVQESKSKKYLKATYNNFSGYEPKLTIKELTGDKVADVMVSANSGGSIGIYHHLIASFKAGKAKVIFDANNNQGVKVSGQFIPNFKAKLNFIDLQKESLLDISINKENYIKQKIYDKKGNLIKRILIRPYANPFSKLETVDYDHDGQYELKGIQQIVGSSNSDEISKIESIWSYHNNKWILKEVSYDTFLLKYSIKQKSNPIATGYIKKIGEHNENNYILLVNKLDNTKNFEGIKLFINKDTKLLDEKTNTKIKFKDLKVGMKIKAHHSKIMTMSLPPQTKAIKIIVTNK</sequence>
<dbReference type="Proteomes" id="UP000295832">
    <property type="component" value="Unassembled WGS sequence"/>
</dbReference>
<dbReference type="STRING" id="926561.GCA_000379025_02727"/>
<protein>
    <submittedName>
        <fullName evidence="1">Uncharacterized protein</fullName>
    </submittedName>
</protein>
<evidence type="ECO:0000313" key="1">
    <source>
        <dbReference type="EMBL" id="TDX46769.1"/>
    </source>
</evidence>
<dbReference type="RefSeq" id="WP_134118529.1">
    <property type="nucleotide sequence ID" value="NZ_SOEG01000036.1"/>
</dbReference>
<dbReference type="PROSITE" id="PS51257">
    <property type="entry name" value="PROKAR_LIPOPROTEIN"/>
    <property type="match status" value="1"/>
</dbReference>
<name>A0A4V3GX65_9FIRM</name>